<organism evidence="1 2">
    <name type="scientific">Streptomyces tubbatahanensis</name>
    <dbReference type="NCBI Taxonomy" id="2923272"/>
    <lineage>
        <taxon>Bacteria</taxon>
        <taxon>Bacillati</taxon>
        <taxon>Actinomycetota</taxon>
        <taxon>Actinomycetes</taxon>
        <taxon>Kitasatosporales</taxon>
        <taxon>Streptomycetaceae</taxon>
        <taxon>Streptomyces</taxon>
    </lineage>
</organism>
<protein>
    <submittedName>
        <fullName evidence="1">Nucleotidyltransferase family protein</fullName>
    </submittedName>
</protein>
<dbReference type="RefSeq" id="WP_242748379.1">
    <property type="nucleotide sequence ID" value="NZ_CP093846.1"/>
</dbReference>
<dbReference type="Pfam" id="PF14907">
    <property type="entry name" value="NTP_transf_5"/>
    <property type="match status" value="1"/>
</dbReference>
<name>A0ABY3XKV4_9ACTN</name>
<gene>
    <name evidence="1" type="ORF">MMF93_00090</name>
</gene>
<sequence length="372" mass="41608">MTGDRRADTITLLLTLADTRPDTARAEVLIRSGIDWDLLLAQATRHRVLPLVARNLRAGDLFMPSAYGYATMDVYLGAYAYHRHRNEALREEFTAVSETLDRAGLPFAIRKGLLLATRYYRDLGVRPMMDIDLLVERESGAAVVDTLATLGYSVGKVSGNGRVIEPLPRNEELFWRLHTNVLPPLFRLTGDPAVRIYNVDLSRELSLPGAGMRIPTGEILSRARPVSIGAVDVLAGCPEDLVLDLCAHTFKESTTLRYLHRLKHQRLIQYCDLREVLRAERDALCWNTLVQRARDYQAAPAVYFALSHLESMWPGTIPAAALAQLGDGLDATFLDRFGALDLAEPMTWDTDFRTRMFDSRMDLPLPQGTSAV</sequence>
<dbReference type="InterPro" id="IPR039498">
    <property type="entry name" value="NTP_transf_5"/>
</dbReference>
<evidence type="ECO:0000313" key="1">
    <source>
        <dbReference type="EMBL" id="UNS95040.1"/>
    </source>
</evidence>
<accession>A0ABY3XKV4</accession>
<evidence type="ECO:0000313" key="2">
    <source>
        <dbReference type="Proteomes" id="UP001202244"/>
    </source>
</evidence>
<dbReference type="Gene3D" id="3.30.460.40">
    <property type="match status" value="1"/>
</dbReference>
<dbReference type="EMBL" id="CP093846">
    <property type="protein sequence ID" value="UNS95040.1"/>
    <property type="molecule type" value="Genomic_DNA"/>
</dbReference>
<proteinExistence type="predicted"/>
<keyword evidence="2" id="KW-1185">Reference proteome</keyword>
<dbReference type="Proteomes" id="UP001202244">
    <property type="component" value="Chromosome"/>
</dbReference>
<reference evidence="1 2" key="1">
    <citation type="journal article" date="2023" name="Microbiol. Spectr.">
        <title>Synergy between Genome Mining, Metabolomics, and Bioinformatics Uncovers Antibacterial Chlorinated Carbazole Alkaloids and Their Biosynthetic Gene Cluster from Streptomyces tubbatahanensis sp. nov., a Novel Actinomycete Isolated from Sulu Sea, Philippines.</title>
        <authorList>
            <person name="Tenebro C.P."/>
            <person name="Trono D.J.V.L."/>
            <person name="Balida L.A.P."/>
            <person name="Bayog L.K.A."/>
            <person name="Bruna J.R."/>
            <person name="Sabido E.M."/>
            <person name="Caspe D.P.C."/>
            <person name="de Los Santos E.L.C."/>
            <person name="Saludes J.P."/>
            <person name="Dalisay D.S."/>
        </authorList>
    </citation>
    <scope>NUCLEOTIDE SEQUENCE [LARGE SCALE GENOMIC DNA]</scope>
    <source>
        <strain evidence="1 2">DSD3025</strain>
    </source>
</reference>